<dbReference type="GO" id="GO:0007163">
    <property type="term" value="P:establishment or maintenance of cell polarity"/>
    <property type="evidence" value="ECO:0007669"/>
    <property type="project" value="TreeGrafter"/>
</dbReference>
<feature type="region of interest" description="Disordered" evidence="1">
    <location>
        <begin position="18"/>
        <end position="58"/>
    </location>
</feature>
<proteinExistence type="predicted"/>
<dbReference type="Pfam" id="PF00595">
    <property type="entry name" value="PDZ"/>
    <property type="match status" value="1"/>
</dbReference>
<feature type="region of interest" description="Disordered" evidence="1">
    <location>
        <begin position="82"/>
        <end position="125"/>
    </location>
</feature>
<evidence type="ECO:0000313" key="3">
    <source>
        <dbReference type="EMBL" id="CAL1592687.1"/>
    </source>
</evidence>
<accession>A0AAV2KXB9</accession>
<name>A0AAV2KXB9_KNICA</name>
<feature type="region of interest" description="Disordered" evidence="1">
    <location>
        <begin position="339"/>
        <end position="364"/>
    </location>
</feature>
<dbReference type="InterPro" id="IPR051741">
    <property type="entry name" value="PAR6_homolog"/>
</dbReference>
<dbReference type="PROSITE" id="PS50106">
    <property type="entry name" value="PDZ"/>
    <property type="match status" value="1"/>
</dbReference>
<dbReference type="SUPFAM" id="SSF50156">
    <property type="entry name" value="PDZ domain-like"/>
    <property type="match status" value="1"/>
</dbReference>
<feature type="compositionally biased region" description="Basic and acidic residues" evidence="1">
    <location>
        <begin position="461"/>
        <end position="473"/>
    </location>
</feature>
<dbReference type="GO" id="GO:0005938">
    <property type="term" value="C:cell cortex"/>
    <property type="evidence" value="ECO:0007669"/>
    <property type="project" value="TreeGrafter"/>
</dbReference>
<dbReference type="AlphaFoldDB" id="A0AAV2KXB9"/>
<gene>
    <name evidence="3" type="ORF">KC01_LOCUS21906</name>
</gene>
<dbReference type="InterPro" id="IPR036034">
    <property type="entry name" value="PDZ_sf"/>
</dbReference>
<evidence type="ECO:0000313" key="4">
    <source>
        <dbReference type="Proteomes" id="UP001497482"/>
    </source>
</evidence>
<feature type="compositionally biased region" description="Polar residues" evidence="1">
    <location>
        <begin position="108"/>
        <end position="119"/>
    </location>
</feature>
<feature type="compositionally biased region" description="Basic residues" evidence="1">
    <location>
        <begin position="400"/>
        <end position="409"/>
    </location>
</feature>
<feature type="region of interest" description="Disordered" evidence="1">
    <location>
        <begin position="382"/>
        <end position="478"/>
    </location>
</feature>
<dbReference type="PANTHER" id="PTHR14102:SF12">
    <property type="entry name" value="CDNA SEQUENCE BC034090"/>
    <property type="match status" value="1"/>
</dbReference>
<protein>
    <recommendedName>
        <fullName evidence="2">PDZ domain-containing protein</fullName>
    </recommendedName>
</protein>
<dbReference type="SMART" id="SM00228">
    <property type="entry name" value="PDZ"/>
    <property type="match status" value="1"/>
</dbReference>
<feature type="domain" description="PDZ" evidence="2">
    <location>
        <begin position="597"/>
        <end position="682"/>
    </location>
</feature>
<dbReference type="EMBL" id="OZ035824">
    <property type="protein sequence ID" value="CAL1592687.1"/>
    <property type="molecule type" value="Genomic_DNA"/>
</dbReference>
<dbReference type="GO" id="GO:0060341">
    <property type="term" value="P:regulation of cellular localization"/>
    <property type="evidence" value="ECO:0007669"/>
    <property type="project" value="TreeGrafter"/>
</dbReference>
<evidence type="ECO:0000259" key="2">
    <source>
        <dbReference type="PROSITE" id="PS50106"/>
    </source>
</evidence>
<evidence type="ECO:0000256" key="1">
    <source>
        <dbReference type="SAM" id="MobiDB-lite"/>
    </source>
</evidence>
<dbReference type="Gene3D" id="2.30.42.10">
    <property type="match status" value="1"/>
</dbReference>
<dbReference type="Proteomes" id="UP001497482">
    <property type="component" value="Chromosome 2"/>
</dbReference>
<dbReference type="GO" id="GO:0005634">
    <property type="term" value="C:nucleus"/>
    <property type="evidence" value="ECO:0007669"/>
    <property type="project" value="TreeGrafter"/>
</dbReference>
<dbReference type="PANTHER" id="PTHR14102">
    <property type="entry name" value="PAR-6-RELATED"/>
    <property type="match status" value="1"/>
</dbReference>
<organism evidence="3 4">
    <name type="scientific">Knipowitschia caucasica</name>
    <name type="common">Caucasian dwarf goby</name>
    <name type="synonym">Pomatoschistus caucasicus</name>
    <dbReference type="NCBI Taxonomy" id="637954"/>
    <lineage>
        <taxon>Eukaryota</taxon>
        <taxon>Metazoa</taxon>
        <taxon>Chordata</taxon>
        <taxon>Craniata</taxon>
        <taxon>Vertebrata</taxon>
        <taxon>Euteleostomi</taxon>
        <taxon>Actinopterygii</taxon>
        <taxon>Neopterygii</taxon>
        <taxon>Teleostei</taxon>
        <taxon>Neoteleostei</taxon>
        <taxon>Acanthomorphata</taxon>
        <taxon>Gobiaria</taxon>
        <taxon>Gobiiformes</taxon>
        <taxon>Gobioidei</taxon>
        <taxon>Gobiidae</taxon>
        <taxon>Gobiinae</taxon>
        <taxon>Knipowitschia</taxon>
    </lineage>
</organism>
<dbReference type="GO" id="GO:0007098">
    <property type="term" value="P:centrosome cycle"/>
    <property type="evidence" value="ECO:0007669"/>
    <property type="project" value="TreeGrafter"/>
</dbReference>
<feature type="compositionally biased region" description="Polar residues" evidence="1">
    <location>
        <begin position="438"/>
        <end position="447"/>
    </location>
</feature>
<sequence length="686" mass="75378">MRSSINGALVIDTVTAASTSCSSDEDLPDFSSQSDLESVACDPSDAPADGGVASPFTGPQETQVLSLAQRVQLNRIILQQLLKSPPAENTETNSGSDLDESDSEDHQNGNTNGELTSASPLPHPLSRACASVKPFVSARLPRQQQCADGARMKRRPGPLRADHNLLAPDPRDLPGVRHCAASHVNSLPGHHHNAPHTQAGNWSARRRPESSPNRRLRFEDETETEAESRYLERQKRRAGQQVQDILVSKPDVSHYVSGRHKFKGESQHKSQQGVKLQLHPTLPVYSHGQMLYPIPPARPVISLHTEPIKETYIGVVMFSDSDGGETEEKVYYRRALSRRKTSHIKQNGLHKQATPQPDLPVNPYAPANVKVHSYSIFSPPPALVSVTPHNGKPNDTQTDKKHKKSKAKAQKCQIDDLTDHDEQRVSEVEAPDSESSKLKTPSASTGGHNILASSKSNGSKSGKEPMRAEHRSPLEPVEGSRLSLRRLFSSVRLGRSRSSSLDRTSSHTLPGDQHQSHSLKKTPSVQSLTMGSSFLSLRKSASVQNFMSEHKKDRSEHYKPGTQSALQRCLSVEDVSCPSSLRSVGRILQVYTDGTLLLELCRPKSQTYGFIISRGKGRTDSGVYVEEMVDSSTEKLYAGLLAIGDEILEVNEEKVACLSLDQVTLLLSHSSTVRVRVLRQRKPPSR</sequence>
<feature type="compositionally biased region" description="Low complexity" evidence="1">
    <location>
        <begin position="493"/>
        <end position="503"/>
    </location>
</feature>
<feature type="region of interest" description="Disordered" evidence="1">
    <location>
        <begin position="493"/>
        <end position="525"/>
    </location>
</feature>
<keyword evidence="4" id="KW-1185">Reference proteome</keyword>
<feature type="region of interest" description="Disordered" evidence="1">
    <location>
        <begin position="140"/>
        <end position="243"/>
    </location>
</feature>
<reference evidence="3 4" key="1">
    <citation type="submission" date="2024-04" db="EMBL/GenBank/DDBJ databases">
        <authorList>
            <person name="Waldvogel A.-M."/>
            <person name="Schoenle A."/>
        </authorList>
    </citation>
    <scope>NUCLEOTIDE SEQUENCE [LARGE SCALE GENOMIC DNA]</scope>
</reference>
<dbReference type="InterPro" id="IPR032756">
    <property type="entry name" value="DUF4685"/>
</dbReference>
<dbReference type="GO" id="GO:0016324">
    <property type="term" value="C:apical plasma membrane"/>
    <property type="evidence" value="ECO:0007669"/>
    <property type="project" value="TreeGrafter"/>
</dbReference>
<dbReference type="InterPro" id="IPR001478">
    <property type="entry name" value="PDZ"/>
</dbReference>
<dbReference type="Pfam" id="PF15737">
    <property type="entry name" value="DUF4685"/>
    <property type="match status" value="1"/>
</dbReference>